<feature type="transmembrane region" description="Helical" evidence="2">
    <location>
        <begin position="125"/>
        <end position="145"/>
    </location>
</feature>
<keyword evidence="2" id="KW-0472">Membrane</keyword>
<evidence type="ECO:0008006" key="5">
    <source>
        <dbReference type="Google" id="ProtNLM"/>
    </source>
</evidence>
<reference evidence="4" key="1">
    <citation type="journal article" date="2019" name="Int. J. Syst. Evol. Microbiol.">
        <title>The Global Catalogue of Microorganisms (GCM) 10K type strain sequencing project: providing services to taxonomists for standard genome sequencing and annotation.</title>
        <authorList>
            <consortium name="The Broad Institute Genomics Platform"/>
            <consortium name="The Broad Institute Genome Sequencing Center for Infectious Disease"/>
            <person name="Wu L."/>
            <person name="Ma J."/>
        </authorList>
    </citation>
    <scope>NUCLEOTIDE SEQUENCE [LARGE SCALE GENOMIC DNA]</scope>
    <source>
        <strain evidence="4">CGMCC 4.7680</strain>
    </source>
</reference>
<evidence type="ECO:0000256" key="2">
    <source>
        <dbReference type="SAM" id="Phobius"/>
    </source>
</evidence>
<feature type="transmembrane region" description="Helical" evidence="2">
    <location>
        <begin position="74"/>
        <end position="92"/>
    </location>
</feature>
<gene>
    <name evidence="3" type="ORF">GCM10017567_34630</name>
</gene>
<proteinExistence type="predicted"/>
<organism evidence="3 4">
    <name type="scientific">Amycolatopsis bullii</name>
    <dbReference type="NCBI Taxonomy" id="941987"/>
    <lineage>
        <taxon>Bacteria</taxon>
        <taxon>Bacillati</taxon>
        <taxon>Actinomycetota</taxon>
        <taxon>Actinomycetes</taxon>
        <taxon>Pseudonocardiales</taxon>
        <taxon>Pseudonocardiaceae</taxon>
        <taxon>Amycolatopsis</taxon>
    </lineage>
</organism>
<feature type="transmembrane region" description="Helical" evidence="2">
    <location>
        <begin position="99"/>
        <end position="119"/>
    </location>
</feature>
<dbReference type="Proteomes" id="UP000649955">
    <property type="component" value="Unassembled WGS sequence"/>
</dbReference>
<keyword evidence="4" id="KW-1185">Reference proteome</keyword>
<protein>
    <recommendedName>
        <fullName evidence="5">Flagellar biosynthetic protein FliP</fullName>
    </recommendedName>
</protein>
<keyword evidence="2" id="KW-1133">Transmembrane helix</keyword>
<keyword evidence="2" id="KW-0812">Transmembrane</keyword>
<evidence type="ECO:0000313" key="3">
    <source>
        <dbReference type="EMBL" id="GHG14045.1"/>
    </source>
</evidence>
<evidence type="ECO:0000313" key="4">
    <source>
        <dbReference type="Proteomes" id="UP000649955"/>
    </source>
</evidence>
<sequence length="152" mass="16948">MTSGTWPHARNPRFSFQNNLEGTMTTTTPPRTTTRKLARFAGHYVEMVAAMLIGMVALGPLWPAAWLERPDADALVMATNMTVAMVLAMALRRHSWPRIAEMAAVMYLPFAALLVPHWLGALSGTALMVAGHVVMFPLMLAAMVWRRAEYWH</sequence>
<comment type="caution">
    <text evidence="3">The sequence shown here is derived from an EMBL/GenBank/DDBJ whole genome shotgun (WGS) entry which is preliminary data.</text>
</comment>
<feature type="transmembrane region" description="Helical" evidence="2">
    <location>
        <begin position="44"/>
        <end position="62"/>
    </location>
</feature>
<accession>A0ABQ3KDU7</accession>
<evidence type="ECO:0000256" key="1">
    <source>
        <dbReference type="SAM" id="MobiDB-lite"/>
    </source>
</evidence>
<name>A0ABQ3KDU7_9PSEU</name>
<feature type="region of interest" description="Disordered" evidence="1">
    <location>
        <begin position="1"/>
        <end position="31"/>
    </location>
</feature>
<dbReference type="EMBL" id="BNAW01000013">
    <property type="protein sequence ID" value="GHG14045.1"/>
    <property type="molecule type" value="Genomic_DNA"/>
</dbReference>